<evidence type="ECO:0000313" key="2">
    <source>
        <dbReference type="Proteomes" id="UP000062317"/>
    </source>
</evidence>
<comment type="caution">
    <text evidence="1">The sequence shown here is derived from an EMBL/GenBank/DDBJ whole genome shotgun (WGS) entry which is preliminary data.</text>
</comment>
<accession>A0A119DK49</accession>
<protein>
    <submittedName>
        <fullName evidence="1">Uncharacterized protein</fullName>
    </submittedName>
</protein>
<dbReference type="RefSeq" id="WP_060108251.1">
    <property type="nucleotide sequence ID" value="NZ_LPEQ01000113.1"/>
</dbReference>
<keyword evidence="2" id="KW-1185">Reference proteome</keyword>
<gene>
    <name evidence="1" type="ORF">WT27_13475</name>
</gene>
<sequence>MTAVELVASVTDAPHNARHTHVAAVRRLVKRGDILTHTRCLGCLEEHIFEAFDGEWLCGWPTTDTKRLEGCSPRSRGTYANDISPANVTHINRMPVDVALMLTANQSQHASNPD</sequence>
<organism evidence="1 2">
    <name type="scientific">Burkholderia territorii</name>
    <dbReference type="NCBI Taxonomy" id="1503055"/>
    <lineage>
        <taxon>Bacteria</taxon>
        <taxon>Pseudomonadati</taxon>
        <taxon>Pseudomonadota</taxon>
        <taxon>Betaproteobacteria</taxon>
        <taxon>Burkholderiales</taxon>
        <taxon>Burkholderiaceae</taxon>
        <taxon>Burkholderia</taxon>
        <taxon>Burkholderia cepacia complex</taxon>
    </lineage>
</organism>
<dbReference type="Proteomes" id="UP000062317">
    <property type="component" value="Unassembled WGS sequence"/>
</dbReference>
<evidence type="ECO:0000313" key="1">
    <source>
        <dbReference type="EMBL" id="KVV40930.1"/>
    </source>
</evidence>
<dbReference type="EMBL" id="LPEQ01000113">
    <property type="protein sequence ID" value="KVV40930.1"/>
    <property type="molecule type" value="Genomic_DNA"/>
</dbReference>
<dbReference type="AlphaFoldDB" id="A0A119DK49"/>
<proteinExistence type="predicted"/>
<reference evidence="1 2" key="1">
    <citation type="submission" date="2015-11" db="EMBL/GenBank/DDBJ databases">
        <title>Expanding the genomic diversity of Burkholderia species for the development of highly accurate diagnostics.</title>
        <authorList>
            <person name="Sahl J."/>
            <person name="Keim P."/>
            <person name="Wagner D."/>
        </authorList>
    </citation>
    <scope>NUCLEOTIDE SEQUENCE [LARGE SCALE GENOMIC DNA]</scope>
    <source>
        <strain evidence="1 2">MSMB1301WGS</strain>
    </source>
</reference>
<name>A0A119DK49_9BURK</name>